<keyword evidence="2" id="KW-0479">Metal-binding</keyword>
<proteinExistence type="predicted"/>
<evidence type="ECO:0000313" key="8">
    <source>
        <dbReference type="Proteomes" id="UP000467132"/>
    </source>
</evidence>
<reference evidence="7 8" key="1">
    <citation type="submission" date="2018-08" db="EMBL/GenBank/DDBJ databases">
        <title>Murine metabolic-syndrome-specific gut microbial biobank.</title>
        <authorList>
            <person name="Liu C."/>
        </authorList>
    </citation>
    <scope>NUCLEOTIDE SEQUENCE [LARGE SCALE GENOMIC DNA]</scope>
    <source>
        <strain evidence="7 8">583</strain>
    </source>
</reference>
<keyword evidence="3" id="KW-0547">Nucleotide-binding</keyword>
<name>A0A845QV54_9CLOT</name>
<evidence type="ECO:0000259" key="6">
    <source>
        <dbReference type="Pfam" id="PF03738"/>
    </source>
</evidence>
<dbReference type="SUPFAM" id="SSF56059">
    <property type="entry name" value="Glutathione synthetase ATP-binding domain-like"/>
    <property type="match status" value="1"/>
</dbReference>
<dbReference type="Pfam" id="PF03738">
    <property type="entry name" value="GSP_synth"/>
    <property type="match status" value="1"/>
</dbReference>
<keyword evidence="1" id="KW-0436">Ligase</keyword>
<dbReference type="InterPro" id="IPR005494">
    <property type="entry name" value="GSPS_pre-ATP-grasp-like_dom"/>
</dbReference>
<evidence type="ECO:0000313" key="7">
    <source>
        <dbReference type="EMBL" id="NBI05940.1"/>
    </source>
</evidence>
<keyword evidence="5" id="KW-0460">Magnesium</keyword>
<organism evidence="7 8">
    <name type="scientific">Senegalia massiliensis</name>
    <dbReference type="NCBI Taxonomy" id="1720316"/>
    <lineage>
        <taxon>Bacteria</taxon>
        <taxon>Bacillati</taxon>
        <taxon>Bacillota</taxon>
        <taxon>Clostridia</taxon>
        <taxon>Eubacteriales</taxon>
        <taxon>Clostridiaceae</taxon>
        <taxon>Senegalia</taxon>
    </lineage>
</organism>
<dbReference type="GO" id="GO:0005524">
    <property type="term" value="F:ATP binding"/>
    <property type="evidence" value="ECO:0007669"/>
    <property type="project" value="UniProtKB-KW"/>
</dbReference>
<dbReference type="AlphaFoldDB" id="A0A845QV54"/>
<keyword evidence="4" id="KW-0067">ATP-binding</keyword>
<feature type="domain" description="Glutathionylspermidine synthase pre-ATP-grasp-like" evidence="6">
    <location>
        <begin position="54"/>
        <end position="419"/>
    </location>
</feature>
<evidence type="ECO:0000256" key="3">
    <source>
        <dbReference type="ARBA" id="ARBA00022741"/>
    </source>
</evidence>
<dbReference type="OrthoDB" id="9771802at2"/>
<dbReference type="GO" id="GO:0016874">
    <property type="term" value="F:ligase activity"/>
    <property type="evidence" value="ECO:0007669"/>
    <property type="project" value="UniProtKB-KW"/>
</dbReference>
<evidence type="ECO:0000256" key="5">
    <source>
        <dbReference type="ARBA" id="ARBA00022842"/>
    </source>
</evidence>
<keyword evidence="8" id="KW-1185">Reference proteome</keyword>
<gene>
    <name evidence="7" type="ORF">D3Z33_03595</name>
</gene>
<protein>
    <recommendedName>
        <fullName evidence="6">Glutathionylspermidine synthase pre-ATP-grasp-like domain-containing protein</fullName>
    </recommendedName>
</protein>
<dbReference type="Gene3D" id="3.30.1490.270">
    <property type="match status" value="1"/>
</dbReference>
<evidence type="ECO:0000256" key="2">
    <source>
        <dbReference type="ARBA" id="ARBA00022723"/>
    </source>
</evidence>
<evidence type="ECO:0000256" key="4">
    <source>
        <dbReference type="ARBA" id="ARBA00022840"/>
    </source>
</evidence>
<dbReference type="EMBL" id="QXXA01000004">
    <property type="protein sequence ID" value="NBI05940.1"/>
    <property type="molecule type" value="Genomic_DNA"/>
</dbReference>
<comment type="caution">
    <text evidence="7">The sequence shown here is derived from an EMBL/GenBank/DDBJ whole genome shotgun (WGS) entry which is preliminary data.</text>
</comment>
<dbReference type="Proteomes" id="UP000467132">
    <property type="component" value="Unassembled WGS sequence"/>
</dbReference>
<dbReference type="RefSeq" id="WP_160196426.1">
    <property type="nucleotide sequence ID" value="NZ_QXXA01000004.1"/>
</dbReference>
<dbReference type="GO" id="GO:0046872">
    <property type="term" value="F:metal ion binding"/>
    <property type="evidence" value="ECO:0007669"/>
    <property type="project" value="UniProtKB-KW"/>
</dbReference>
<accession>A0A845QV54</accession>
<sequence>MNRKIIDKEYRDMILENIDEYQKDYFDMKEKVRNSKATYKGEPVPFLYMPKFYTDNDIENFKKLTKTMSQIFRKIIEKFLNDPEYRKKFGFPKWLNELILLPTNYSSPFPMARFDIFYDYNGYFKFCEINTDGTSAMNEERELSRIYLETKAAKQFGGGYEFHPFELFETWIDEILNIYMENHHEEKPSIAIVDFISKSSMDEFIEFRDRFRKRGLWCEIISPDKIEYNEDGYLYFENEKIDIVYRRLVTKDLLDNKDKIKDFIKGIKKGKTEIIGPIKSQIIHNKIVFKILQEKETLEFLDENEREFIKKHIPYTKELILDNLDVHEVIKNKDNFIIKPMDLYASKGVYVGKDYSEQEWENLIKENNNNNYLLQEYFNPPETLMIDFESEKRERYFKNITGLYIYNENFYGVYSRVGKKSIISGIHDGYTLPTLHIGKQ</sequence>
<evidence type="ECO:0000256" key="1">
    <source>
        <dbReference type="ARBA" id="ARBA00022598"/>
    </source>
</evidence>